<gene>
    <name evidence="3" type="ORF">J2W55_003658</name>
</gene>
<dbReference type="Pfam" id="PF00144">
    <property type="entry name" value="Beta-lactamase"/>
    <property type="match status" value="1"/>
</dbReference>
<comment type="caution">
    <text evidence="3">The sequence shown here is derived from an EMBL/GenBank/DDBJ whole genome shotgun (WGS) entry which is preliminary data.</text>
</comment>
<name>A0ABU1TF28_9SPHI</name>
<dbReference type="InterPro" id="IPR001466">
    <property type="entry name" value="Beta-lactam-related"/>
</dbReference>
<dbReference type="PROSITE" id="PS51257">
    <property type="entry name" value="PROKAR_LIPOPROTEIN"/>
    <property type="match status" value="1"/>
</dbReference>
<protein>
    <submittedName>
        <fullName evidence="3">CubicO group peptidase (Beta-lactamase class C family)</fullName>
    </submittedName>
</protein>
<keyword evidence="4" id="KW-1185">Reference proteome</keyword>
<keyword evidence="1" id="KW-0732">Signal</keyword>
<feature type="signal peptide" evidence="1">
    <location>
        <begin position="1"/>
        <end position="21"/>
    </location>
</feature>
<dbReference type="Gene3D" id="3.40.710.10">
    <property type="entry name" value="DD-peptidase/beta-lactamase superfamily"/>
    <property type="match status" value="1"/>
</dbReference>
<dbReference type="RefSeq" id="WP_310098699.1">
    <property type="nucleotide sequence ID" value="NZ_JAVDUU010000003.1"/>
</dbReference>
<dbReference type="InterPro" id="IPR012338">
    <property type="entry name" value="Beta-lactam/transpept-like"/>
</dbReference>
<evidence type="ECO:0000313" key="3">
    <source>
        <dbReference type="EMBL" id="MDR6943805.1"/>
    </source>
</evidence>
<dbReference type="Proteomes" id="UP001247620">
    <property type="component" value="Unassembled WGS sequence"/>
</dbReference>
<dbReference type="SUPFAM" id="SSF56601">
    <property type="entry name" value="beta-lactamase/transpeptidase-like"/>
    <property type="match status" value="1"/>
</dbReference>
<organism evidence="3 4">
    <name type="scientific">Mucilaginibacter pocheonensis</name>
    <dbReference type="NCBI Taxonomy" id="398050"/>
    <lineage>
        <taxon>Bacteria</taxon>
        <taxon>Pseudomonadati</taxon>
        <taxon>Bacteroidota</taxon>
        <taxon>Sphingobacteriia</taxon>
        <taxon>Sphingobacteriales</taxon>
        <taxon>Sphingobacteriaceae</taxon>
        <taxon>Mucilaginibacter</taxon>
    </lineage>
</organism>
<evidence type="ECO:0000256" key="1">
    <source>
        <dbReference type="SAM" id="SignalP"/>
    </source>
</evidence>
<feature type="domain" description="Beta-lactamase-related" evidence="2">
    <location>
        <begin position="45"/>
        <end position="332"/>
    </location>
</feature>
<reference evidence="3 4" key="1">
    <citation type="submission" date="2023-07" db="EMBL/GenBank/DDBJ databases">
        <title>Sorghum-associated microbial communities from plants grown in Nebraska, USA.</title>
        <authorList>
            <person name="Schachtman D."/>
        </authorList>
    </citation>
    <scope>NUCLEOTIDE SEQUENCE [LARGE SCALE GENOMIC DNA]</scope>
    <source>
        <strain evidence="3 4">3262</strain>
    </source>
</reference>
<dbReference type="EMBL" id="JAVDUU010000003">
    <property type="protein sequence ID" value="MDR6943805.1"/>
    <property type="molecule type" value="Genomic_DNA"/>
</dbReference>
<dbReference type="PANTHER" id="PTHR46825:SF7">
    <property type="entry name" value="D-ALANYL-D-ALANINE CARBOXYPEPTIDASE"/>
    <property type="match status" value="1"/>
</dbReference>
<proteinExistence type="predicted"/>
<dbReference type="InterPro" id="IPR050491">
    <property type="entry name" value="AmpC-like"/>
</dbReference>
<dbReference type="PANTHER" id="PTHR46825">
    <property type="entry name" value="D-ALANYL-D-ALANINE-CARBOXYPEPTIDASE/ENDOPEPTIDASE AMPH"/>
    <property type="match status" value="1"/>
</dbReference>
<evidence type="ECO:0000313" key="4">
    <source>
        <dbReference type="Proteomes" id="UP001247620"/>
    </source>
</evidence>
<feature type="chain" id="PRO_5045999756" evidence="1">
    <location>
        <begin position="22"/>
        <end position="445"/>
    </location>
</feature>
<accession>A0ABU1TF28</accession>
<sequence>MVQKIVCIFLLFPILQSCSQAQSFNKTKLDSFFVALHTKDQNMGSIAISANGVLVYQNAIGYSLINKNKSVKTPATIETKYRIGSITKMFTATMIFQLIDEGKLGFDTPLASYFPQLPNAGKITIREMLSHRSGLHNYVGDSLYTTYMTSPRSEAEMITMFAGQKSDFEPDTKAEYSNTNFVLLGYIIEKLTGKTYAEDLRERVTSKIGLAQTYYGTKTNAVKNEAYSYNYPGQWAQMPETDMSIAGGAGGIVSTPTDLVKFVNALFEGKLISPASLELMKVMRDNYGMAMFAMSFYDKKSYGHLGTIDGFYSILTYFPQEKLAIAYTSNGSRYSYFDVFMGALNIYFNKSFTIPEFKTITLKTTDLDQYLGKYSSPTWPLKIVIIKKNAALLAQVIGQSIYPLEAKGDNKFVYAPLDANLQFEPAKKTFTLIQRGVTYLFTKID</sequence>
<evidence type="ECO:0000259" key="2">
    <source>
        <dbReference type="Pfam" id="PF00144"/>
    </source>
</evidence>